<dbReference type="PANTHER" id="PTHR11008:SF32">
    <property type="entry name" value="CIRCADIAN CLOCK-CONTROLLED PROTEIN DAYWAKE-RELATED"/>
    <property type="match status" value="1"/>
</dbReference>
<dbReference type="OrthoDB" id="8190514at2759"/>
<dbReference type="PANTHER" id="PTHR11008">
    <property type="entry name" value="PROTEIN TAKEOUT-LIKE PROTEIN"/>
    <property type="match status" value="1"/>
</dbReference>
<keyword evidence="2" id="KW-1185">Reference proteome</keyword>
<gene>
    <name evidence="1" type="ORF">HICCMSTLAB_LOCUS11686</name>
</gene>
<dbReference type="InterPro" id="IPR010562">
    <property type="entry name" value="Haemolymph_juvenile_hormone-bd"/>
</dbReference>
<organism evidence="1 2">
    <name type="scientific">Cotesia congregata</name>
    <name type="common">Parasitoid wasp</name>
    <name type="synonym">Apanteles congregatus</name>
    <dbReference type="NCBI Taxonomy" id="51543"/>
    <lineage>
        <taxon>Eukaryota</taxon>
        <taxon>Metazoa</taxon>
        <taxon>Ecdysozoa</taxon>
        <taxon>Arthropoda</taxon>
        <taxon>Hexapoda</taxon>
        <taxon>Insecta</taxon>
        <taxon>Pterygota</taxon>
        <taxon>Neoptera</taxon>
        <taxon>Endopterygota</taxon>
        <taxon>Hymenoptera</taxon>
        <taxon>Apocrita</taxon>
        <taxon>Ichneumonoidea</taxon>
        <taxon>Braconidae</taxon>
        <taxon>Microgastrinae</taxon>
        <taxon>Cotesia</taxon>
    </lineage>
</organism>
<accession>A0A8J2HPK2</accession>
<sequence>DSMSIGESGTIASFKQNYRNIKVHGLTKGLNVTNYEIDFDNLIFKSDSFNPQIDFVANCKLDGRLLLFRIHGQGPCNITMLNLKTKNTYYGEKYDKDDKTYMKLLKYDVKFRPEKVILNFERLFEKDSFLGTQINSILNSNSDLLFRELQSSYEDTFAKVFIKFGNDIFTQIPFNKIFPA</sequence>
<evidence type="ECO:0000313" key="2">
    <source>
        <dbReference type="Proteomes" id="UP000786811"/>
    </source>
</evidence>
<protein>
    <submittedName>
        <fullName evidence="1">Similar to to: Protein takeout (Drosophila melanogaster)</fullName>
    </submittedName>
</protein>
<proteinExistence type="predicted"/>
<dbReference type="GO" id="GO:0005615">
    <property type="term" value="C:extracellular space"/>
    <property type="evidence" value="ECO:0007669"/>
    <property type="project" value="TreeGrafter"/>
</dbReference>
<dbReference type="InterPro" id="IPR038606">
    <property type="entry name" value="To_sf"/>
</dbReference>
<dbReference type="Pfam" id="PF06585">
    <property type="entry name" value="JHBP"/>
    <property type="match status" value="1"/>
</dbReference>
<dbReference type="EMBL" id="CAJNRD030001123">
    <property type="protein sequence ID" value="CAG5103791.1"/>
    <property type="molecule type" value="Genomic_DNA"/>
</dbReference>
<reference evidence="1" key="1">
    <citation type="submission" date="2021-04" db="EMBL/GenBank/DDBJ databases">
        <authorList>
            <person name="Chebbi M.A.C M."/>
        </authorList>
    </citation>
    <scope>NUCLEOTIDE SEQUENCE</scope>
</reference>
<feature type="non-terminal residue" evidence="1">
    <location>
        <position position="1"/>
    </location>
</feature>
<dbReference type="Proteomes" id="UP000786811">
    <property type="component" value="Unassembled WGS sequence"/>
</dbReference>
<evidence type="ECO:0000313" key="1">
    <source>
        <dbReference type="EMBL" id="CAG5103791.1"/>
    </source>
</evidence>
<comment type="caution">
    <text evidence="1">The sequence shown here is derived from an EMBL/GenBank/DDBJ whole genome shotgun (WGS) entry which is preliminary data.</text>
</comment>
<name>A0A8J2HPK2_COTCN</name>
<dbReference type="SMART" id="SM00700">
    <property type="entry name" value="JHBP"/>
    <property type="match status" value="1"/>
</dbReference>
<dbReference type="Gene3D" id="3.15.10.30">
    <property type="entry name" value="Haemolymph juvenile hormone binding protein"/>
    <property type="match status" value="1"/>
</dbReference>
<dbReference type="AlphaFoldDB" id="A0A8J2HPK2"/>